<comment type="caution">
    <text evidence="2">The sequence shown here is derived from an EMBL/GenBank/DDBJ whole genome shotgun (WGS) entry which is preliminary data.</text>
</comment>
<dbReference type="EMBL" id="JAHSPG010000013">
    <property type="protein sequence ID" value="MBV4358683.1"/>
    <property type="molecule type" value="Genomic_DNA"/>
</dbReference>
<dbReference type="AlphaFoldDB" id="A0A9E2W5I2"/>
<name>A0A9E2W5I2_9BACT</name>
<evidence type="ECO:0000313" key="2">
    <source>
        <dbReference type="EMBL" id="MBV4358683.1"/>
    </source>
</evidence>
<dbReference type="InterPro" id="IPR053148">
    <property type="entry name" value="PD-DEXK-like_domain"/>
</dbReference>
<dbReference type="PANTHER" id="PTHR30547:SF5">
    <property type="entry name" value="NUCLEASE YHCG-RELATED"/>
    <property type="match status" value="1"/>
</dbReference>
<protein>
    <submittedName>
        <fullName evidence="2">DUF1016 family protein</fullName>
    </submittedName>
</protein>
<accession>A0A9E2W5I2</accession>
<proteinExistence type="predicted"/>
<evidence type="ECO:0000313" key="3">
    <source>
        <dbReference type="Proteomes" id="UP000812270"/>
    </source>
</evidence>
<organism evidence="2 3">
    <name type="scientific">Pinibacter aurantiacus</name>
    <dbReference type="NCBI Taxonomy" id="2851599"/>
    <lineage>
        <taxon>Bacteria</taxon>
        <taxon>Pseudomonadati</taxon>
        <taxon>Bacteroidota</taxon>
        <taxon>Chitinophagia</taxon>
        <taxon>Chitinophagales</taxon>
        <taxon>Chitinophagaceae</taxon>
        <taxon>Pinibacter</taxon>
    </lineage>
</organism>
<dbReference type="PANTHER" id="PTHR30547">
    <property type="entry name" value="UNCHARACTERIZED PROTEIN YHCG-RELATED"/>
    <property type="match status" value="1"/>
</dbReference>
<sequence length="211" mass="25283">MLRIENQHSRQFYIAEIIKNNWTVRQLDRQILSRLYERLLASCDKESLLAVANKEKLPSDAIEIIKEPMFLEFPGLKREISYYEKDLENAIIIHLQEFLLELGHGFSFIARQKRIHIEGDDFFIDPVCYNLLLRCFVIIEIKINKFIHQHLTRLQMCFYYYDRIKEITIGKNAIGILLHANKNDTVAKFPRRLQFRIDIVNVRKRRFELTL</sequence>
<reference evidence="2" key="1">
    <citation type="submission" date="2021-06" db="EMBL/GenBank/DDBJ databases">
        <authorList>
            <person name="Huq M.A."/>
        </authorList>
    </citation>
    <scope>NUCLEOTIDE SEQUENCE</scope>
    <source>
        <strain evidence="2">MAH-26</strain>
    </source>
</reference>
<gene>
    <name evidence="2" type="ORF">KTO63_16080</name>
</gene>
<feature type="domain" description="YhcG PDDEXK nuclease" evidence="1">
    <location>
        <begin position="63"/>
        <end position="190"/>
    </location>
</feature>
<keyword evidence="3" id="KW-1185">Reference proteome</keyword>
<dbReference type="Pfam" id="PF06250">
    <property type="entry name" value="YhcG_C"/>
    <property type="match status" value="1"/>
</dbReference>
<evidence type="ECO:0000259" key="1">
    <source>
        <dbReference type="Pfam" id="PF06250"/>
    </source>
</evidence>
<dbReference type="Proteomes" id="UP000812270">
    <property type="component" value="Unassembled WGS sequence"/>
</dbReference>
<dbReference type="InterPro" id="IPR009362">
    <property type="entry name" value="YhcG_C"/>
</dbReference>